<proteinExistence type="predicted"/>
<sequence length="66" mass="7602">MLEFLFFVLAKILESNNVTEDEIRKNEAIQKEAAITSLAAFFLVKNTDFFSDCTLKILPKKPKYSQ</sequence>
<protein>
    <submittedName>
        <fullName evidence="1">Uncharacterized protein</fullName>
    </submittedName>
</protein>
<reference evidence="1" key="1">
    <citation type="submission" date="2017-02" db="EMBL/GenBank/DDBJ databases">
        <authorList>
            <person name="Regsiter A."/>
            <person name="William W."/>
        </authorList>
    </citation>
    <scope>NUCLEOTIDE SEQUENCE</scope>
    <source>
        <strain evidence="1">Bib</strain>
    </source>
</reference>
<accession>A0A3P3XI16</accession>
<dbReference type="EMBL" id="FWDM01000011">
    <property type="protein sequence ID" value="SLM11225.1"/>
    <property type="molecule type" value="Genomic_DNA"/>
</dbReference>
<evidence type="ECO:0000313" key="1">
    <source>
        <dbReference type="EMBL" id="SLM11225.1"/>
    </source>
</evidence>
<dbReference type="AlphaFoldDB" id="A0A3P3XI16"/>
<organism evidence="1">
    <name type="scientific">uncultured spirochete</name>
    <dbReference type="NCBI Taxonomy" id="156406"/>
    <lineage>
        <taxon>Bacteria</taxon>
        <taxon>Pseudomonadati</taxon>
        <taxon>Spirochaetota</taxon>
        <taxon>Spirochaetia</taxon>
        <taxon>Spirochaetales</taxon>
        <taxon>environmental samples</taxon>
    </lineage>
</organism>
<gene>
    <name evidence="1" type="ORF">SPIROBIBN47_190006</name>
</gene>
<name>A0A3P3XI16_9SPIR</name>